<feature type="compositionally biased region" description="Low complexity" evidence="1">
    <location>
        <begin position="500"/>
        <end position="510"/>
    </location>
</feature>
<accession>A0A9P0BW77</accession>
<name>A0A9P0BW77_CHRIL</name>
<dbReference type="OrthoDB" id="10035275at2759"/>
<organism evidence="2 3">
    <name type="scientific">Chrysodeixis includens</name>
    <name type="common">Soybean looper</name>
    <name type="synonym">Pseudoplusia includens</name>
    <dbReference type="NCBI Taxonomy" id="689277"/>
    <lineage>
        <taxon>Eukaryota</taxon>
        <taxon>Metazoa</taxon>
        <taxon>Ecdysozoa</taxon>
        <taxon>Arthropoda</taxon>
        <taxon>Hexapoda</taxon>
        <taxon>Insecta</taxon>
        <taxon>Pterygota</taxon>
        <taxon>Neoptera</taxon>
        <taxon>Endopterygota</taxon>
        <taxon>Lepidoptera</taxon>
        <taxon>Glossata</taxon>
        <taxon>Ditrysia</taxon>
        <taxon>Noctuoidea</taxon>
        <taxon>Noctuidae</taxon>
        <taxon>Plusiinae</taxon>
        <taxon>Chrysodeixis</taxon>
    </lineage>
</organism>
<proteinExistence type="predicted"/>
<feature type="region of interest" description="Disordered" evidence="1">
    <location>
        <begin position="500"/>
        <end position="528"/>
    </location>
</feature>
<dbReference type="EMBL" id="LR824005">
    <property type="protein sequence ID" value="CAH0592832.1"/>
    <property type="molecule type" value="Genomic_DNA"/>
</dbReference>
<dbReference type="AlphaFoldDB" id="A0A9P0BW77"/>
<gene>
    <name evidence="2" type="ORF">CINC_LOCUS5970</name>
</gene>
<feature type="compositionally biased region" description="Basic residues" evidence="1">
    <location>
        <begin position="51"/>
        <end position="61"/>
    </location>
</feature>
<dbReference type="Proteomes" id="UP001154114">
    <property type="component" value="Chromosome 2"/>
</dbReference>
<feature type="region of interest" description="Disordered" evidence="1">
    <location>
        <begin position="49"/>
        <end position="69"/>
    </location>
</feature>
<sequence length="528" mass="59635">MEVRLRTRGFVYWRVATPADVQERCRWRAGALVRVERRAGLALRVWEPRSSRTRRPPKRRRGAGERGRGVRSGRMALLYRATRLKDRADTHVFTFVVTRSATREPDRDVTSKDFCCAHQRWAVAFSRTDASLGVYLVWRGACDGMRVYVDFTFTLLSRDHFTANEGFSGKQVRFSAGCAAQGRGRCVSIAELNTKFADARGEFQLELSMSRVRTLYSCELRAPRLDTPPIAFAGFDWQVSATGGGGKEPLTLRLVRLSGEGQRCRVRYALALGEGERRLHSGPLECVCDADGRTPPWSPRPPSRLLTKGVRLTVELVWARAIAELAVPAAGRAATCYDRDKQAWAVRCDMHSDMVRLHMLYRDVHHVPRNHLRYVSWSAWLVRTTAAAGESDAEELPGAPFEHYYAQDSADEGLMMETALRVEDMSRPGSAFLHPGGELRVRLEWGDTYLLFQATYHVYDDLCRLHAHQMRREIAVLQAENYSLERQLFSYQKSLAYAQAQAGEPAAAEPGGRRSPAERSLSTDTEYA</sequence>
<reference evidence="2" key="1">
    <citation type="submission" date="2021-12" db="EMBL/GenBank/DDBJ databases">
        <authorList>
            <person name="King R."/>
        </authorList>
    </citation>
    <scope>NUCLEOTIDE SEQUENCE</scope>
</reference>
<keyword evidence="3" id="KW-1185">Reference proteome</keyword>
<evidence type="ECO:0000313" key="3">
    <source>
        <dbReference type="Proteomes" id="UP001154114"/>
    </source>
</evidence>
<evidence type="ECO:0000256" key="1">
    <source>
        <dbReference type="SAM" id="MobiDB-lite"/>
    </source>
</evidence>
<protein>
    <submittedName>
        <fullName evidence="2">Uncharacterized protein</fullName>
    </submittedName>
</protein>
<evidence type="ECO:0000313" key="2">
    <source>
        <dbReference type="EMBL" id="CAH0592832.1"/>
    </source>
</evidence>